<accession>A0ABS2WN21</accession>
<dbReference type="Pfam" id="PF00291">
    <property type="entry name" value="PALP"/>
    <property type="match status" value="1"/>
</dbReference>
<dbReference type="EC" id="4.2.3.1" evidence="5"/>
<dbReference type="Gene3D" id="3.40.50.1100">
    <property type="match status" value="2"/>
</dbReference>
<dbReference type="NCBIfam" id="NF006050">
    <property type="entry name" value="PRK08197.1"/>
    <property type="match status" value="1"/>
</dbReference>
<evidence type="ECO:0000256" key="2">
    <source>
        <dbReference type="ARBA" id="ARBA00022898"/>
    </source>
</evidence>
<dbReference type="PANTHER" id="PTHR48078:SF6">
    <property type="entry name" value="L-THREONINE DEHYDRATASE CATABOLIC TDCB"/>
    <property type="match status" value="1"/>
</dbReference>
<keyword evidence="6" id="KW-1185">Reference proteome</keyword>
<name>A0ABS2WN21_9BACL</name>
<proteinExistence type="predicted"/>
<dbReference type="EMBL" id="JAFHAP010000019">
    <property type="protein sequence ID" value="MBN2910972.1"/>
    <property type="molecule type" value="Genomic_DNA"/>
</dbReference>
<sequence>MELYSYVSHLACPKCHRTYRVEEEHHLCLCGSPLRVHYHLEELKKIYRPVHLTGRENTLWRYHELLPVQTPEHVVSLGEGMTPLIPMFKIGQEMNIAKLYMKDEGSLPTGTFKARGAAVGVSKAKELGIREIAMPTNGNAGAAWSLYAARAGIRSHIVMPVDAPEITRSECAIAGARLYLVNGLISDAGKIVAQGIQDFHWYDASTLKEPYRIEGKKTMGLEIAEQMEWKLPDVILYPTGGGVGLIGIYKALQELRELGWIQDRLPRLVAVQAEGCAPIVKAWEEKKRESEYWHNASTVAFGINVPKALGDFLVLEAIYQTEGCAIAVDDTSILEEQKRIARLEGAFVCPEGAATFVAARRLRENGWIQEGETVVVLNTGTGIKYPRTIQAKPLMLQPGERIAMKSREGMADREVES</sequence>
<dbReference type="CDD" id="cd01563">
    <property type="entry name" value="Thr-synth_1"/>
    <property type="match status" value="1"/>
</dbReference>
<gene>
    <name evidence="5" type="ORF">JQC72_15875</name>
</gene>
<evidence type="ECO:0000313" key="6">
    <source>
        <dbReference type="Proteomes" id="UP001177120"/>
    </source>
</evidence>
<dbReference type="PANTHER" id="PTHR48078">
    <property type="entry name" value="THREONINE DEHYDRATASE, MITOCHONDRIAL-RELATED"/>
    <property type="match status" value="1"/>
</dbReference>
<keyword evidence="2" id="KW-0663">Pyridoxal phosphate</keyword>
<evidence type="ECO:0000256" key="3">
    <source>
        <dbReference type="ARBA" id="ARBA00023239"/>
    </source>
</evidence>
<evidence type="ECO:0000259" key="4">
    <source>
        <dbReference type="Pfam" id="PF00291"/>
    </source>
</evidence>
<reference evidence="5" key="1">
    <citation type="journal article" date="2024" name="Int. J. Syst. Evol. Microbiol.">
        <title>Polycladomyces zharkentensis sp. nov., a novel thermophilic cellulose- and starch-degrading member of the Bacillota from a geothermal aquifer in Kazakhstan.</title>
        <authorList>
            <person name="Mashzhan A."/>
            <person name="Kistaubayeva A."/>
            <person name="Javier-Lopez R."/>
            <person name="Bissenova U."/>
            <person name="Bissenbay A."/>
            <person name="Birkeland N.K."/>
        </authorList>
    </citation>
    <scope>NUCLEOTIDE SEQUENCE</scope>
    <source>
        <strain evidence="5">ZKZ2T</strain>
    </source>
</reference>
<dbReference type="InterPro" id="IPR036052">
    <property type="entry name" value="TrpB-like_PALP_sf"/>
</dbReference>
<protein>
    <submittedName>
        <fullName evidence="5">Threonine synthase</fullName>
        <ecNumber evidence="5">4.2.3.1</ecNumber>
    </submittedName>
</protein>
<keyword evidence="3 5" id="KW-0456">Lyase</keyword>
<comment type="cofactor">
    <cofactor evidence="1">
        <name>pyridoxal 5'-phosphate</name>
        <dbReference type="ChEBI" id="CHEBI:597326"/>
    </cofactor>
</comment>
<dbReference type="SUPFAM" id="SSF53686">
    <property type="entry name" value="Tryptophan synthase beta subunit-like PLP-dependent enzymes"/>
    <property type="match status" value="1"/>
</dbReference>
<dbReference type="GO" id="GO:0004795">
    <property type="term" value="F:threonine synthase activity"/>
    <property type="evidence" value="ECO:0007669"/>
    <property type="project" value="UniProtKB-EC"/>
</dbReference>
<organism evidence="5 6">
    <name type="scientific">Polycladomyces zharkentensis</name>
    <dbReference type="NCBI Taxonomy" id="2807616"/>
    <lineage>
        <taxon>Bacteria</taxon>
        <taxon>Bacillati</taxon>
        <taxon>Bacillota</taxon>
        <taxon>Bacilli</taxon>
        <taxon>Bacillales</taxon>
        <taxon>Thermoactinomycetaceae</taxon>
        <taxon>Polycladomyces</taxon>
    </lineage>
</organism>
<evidence type="ECO:0000313" key="5">
    <source>
        <dbReference type="EMBL" id="MBN2910972.1"/>
    </source>
</evidence>
<evidence type="ECO:0000256" key="1">
    <source>
        <dbReference type="ARBA" id="ARBA00001933"/>
    </source>
</evidence>
<comment type="caution">
    <text evidence="5">The sequence shown here is derived from an EMBL/GenBank/DDBJ whole genome shotgun (WGS) entry which is preliminary data.</text>
</comment>
<dbReference type="InterPro" id="IPR001926">
    <property type="entry name" value="TrpB-like_PALP"/>
</dbReference>
<feature type="domain" description="Tryptophan synthase beta chain-like PALP" evidence="4">
    <location>
        <begin position="75"/>
        <end position="380"/>
    </location>
</feature>
<dbReference type="Proteomes" id="UP001177120">
    <property type="component" value="Unassembled WGS sequence"/>
</dbReference>
<dbReference type="InterPro" id="IPR050147">
    <property type="entry name" value="Ser/Thr_Dehydratase"/>
</dbReference>